<evidence type="ECO:0000313" key="2">
    <source>
        <dbReference type="EMBL" id="CAK9095361.1"/>
    </source>
</evidence>
<feature type="chain" id="PRO_5046375321" description="Secreted protein" evidence="1">
    <location>
        <begin position="18"/>
        <end position="143"/>
    </location>
</feature>
<evidence type="ECO:0000256" key="1">
    <source>
        <dbReference type="SAM" id="SignalP"/>
    </source>
</evidence>
<evidence type="ECO:0008006" key="4">
    <source>
        <dbReference type="Google" id="ProtNLM"/>
    </source>
</evidence>
<protein>
    <recommendedName>
        <fullName evidence="4">Secreted protein</fullName>
    </recommendedName>
</protein>
<feature type="signal peptide" evidence="1">
    <location>
        <begin position="1"/>
        <end position="17"/>
    </location>
</feature>
<comment type="caution">
    <text evidence="2">The sequence shown here is derived from an EMBL/GenBank/DDBJ whole genome shotgun (WGS) entry which is preliminary data.</text>
</comment>
<dbReference type="EMBL" id="CAXAMN010025472">
    <property type="protein sequence ID" value="CAK9095361.1"/>
    <property type="molecule type" value="Genomic_DNA"/>
</dbReference>
<sequence length="143" mass="15536">MWLLFLLLGAAMRRATALCNFPSTSSSTTKSWSSQRSETGTSESSEFADFLLATLGKGATSVSGLQTAAMAMVRESGGHCSQLTKKLARIGGAGAFPQNAERDLFRILELPIEPVFITVPIRDRSRPGRRCTTTLRVRLTLLQ</sequence>
<proteinExistence type="predicted"/>
<keyword evidence="1" id="KW-0732">Signal</keyword>
<keyword evidence="3" id="KW-1185">Reference proteome</keyword>
<dbReference type="Proteomes" id="UP001642484">
    <property type="component" value="Unassembled WGS sequence"/>
</dbReference>
<reference evidence="2 3" key="1">
    <citation type="submission" date="2024-02" db="EMBL/GenBank/DDBJ databases">
        <authorList>
            <person name="Chen Y."/>
            <person name="Shah S."/>
            <person name="Dougan E. K."/>
            <person name="Thang M."/>
            <person name="Chan C."/>
        </authorList>
    </citation>
    <scope>NUCLEOTIDE SEQUENCE [LARGE SCALE GENOMIC DNA]</scope>
</reference>
<accession>A0ABP0R7P4</accession>
<organism evidence="2 3">
    <name type="scientific">Durusdinium trenchii</name>
    <dbReference type="NCBI Taxonomy" id="1381693"/>
    <lineage>
        <taxon>Eukaryota</taxon>
        <taxon>Sar</taxon>
        <taxon>Alveolata</taxon>
        <taxon>Dinophyceae</taxon>
        <taxon>Suessiales</taxon>
        <taxon>Symbiodiniaceae</taxon>
        <taxon>Durusdinium</taxon>
    </lineage>
</organism>
<evidence type="ECO:0000313" key="3">
    <source>
        <dbReference type="Proteomes" id="UP001642484"/>
    </source>
</evidence>
<name>A0ABP0R7P4_9DINO</name>
<gene>
    <name evidence="2" type="ORF">CCMP2556_LOCUS45427</name>
</gene>